<dbReference type="OrthoDB" id="9873320at2"/>
<feature type="signal peptide" evidence="1">
    <location>
        <begin position="1"/>
        <end position="22"/>
    </location>
</feature>
<dbReference type="Proteomes" id="UP000002247">
    <property type="component" value="Chromosome"/>
</dbReference>
<keyword evidence="1" id="KW-0732">Signal</keyword>
<accession>D6ZA38</accession>
<evidence type="ECO:0000313" key="3">
    <source>
        <dbReference type="Proteomes" id="UP000002247"/>
    </source>
</evidence>
<evidence type="ECO:0000313" key="2">
    <source>
        <dbReference type="EMBL" id="ADG98708.1"/>
    </source>
</evidence>
<dbReference type="STRING" id="640132.Srot_2258"/>
<dbReference type="RefSeq" id="WP_013139158.1">
    <property type="nucleotide sequence ID" value="NC_014168.1"/>
</dbReference>
<dbReference type="AlphaFoldDB" id="D6ZA38"/>
<evidence type="ECO:0008006" key="4">
    <source>
        <dbReference type="Google" id="ProtNLM"/>
    </source>
</evidence>
<sequence>MLLGTVSQKMFCAIPAAAVAMAGVAACGKDEPKGSAASGGAATSSAAPGGSEGGATVTYEVTSNVAKPFKVSYIAQTSAGSPAELAKTLSTDTGTSTWKKEVFLSKGVDYAFVIVTVDPSNFDSSTKFSCEITSGGKTIDAKKDQSAVAGCAGLKLRDKLEKAGS</sequence>
<keyword evidence="3" id="KW-1185">Reference proteome</keyword>
<dbReference type="KEGG" id="srt:Srot_2258"/>
<name>D6ZA38_SEGRD</name>
<dbReference type="InterPro" id="IPR038468">
    <property type="entry name" value="MmpS_C"/>
</dbReference>
<dbReference type="HOGENOM" id="CLU_1694295_0_0_11"/>
<proteinExistence type="predicted"/>
<dbReference type="Gene3D" id="2.60.40.2880">
    <property type="entry name" value="MmpS1-5, C-terminal soluble domain"/>
    <property type="match status" value="1"/>
</dbReference>
<evidence type="ECO:0000256" key="1">
    <source>
        <dbReference type="SAM" id="SignalP"/>
    </source>
</evidence>
<gene>
    <name evidence="2" type="ordered locus">Srot_2258</name>
</gene>
<organism evidence="2 3">
    <name type="scientific">Segniliparus rotundus (strain ATCC BAA-972 / CDC 1076 / CIP 108378 / DSM 44985 / JCM 13578)</name>
    <dbReference type="NCBI Taxonomy" id="640132"/>
    <lineage>
        <taxon>Bacteria</taxon>
        <taxon>Bacillati</taxon>
        <taxon>Actinomycetota</taxon>
        <taxon>Actinomycetes</taxon>
        <taxon>Mycobacteriales</taxon>
        <taxon>Segniliparaceae</taxon>
        <taxon>Segniliparus</taxon>
    </lineage>
</organism>
<reference evidence="2 3" key="1">
    <citation type="journal article" date="2010" name="Stand. Genomic Sci.">
        <title>Complete genome sequence of Segniliparus rotundus type strain (CDC 1076).</title>
        <authorList>
            <person name="Sikorski J."/>
            <person name="Lapidus A."/>
            <person name="Copeland A."/>
            <person name="Misra M."/>
            <person name="Glavina Del Rio T."/>
            <person name="Nolan M."/>
            <person name="Lucas S."/>
            <person name="Chen F."/>
            <person name="Tice H."/>
            <person name="Cheng J.F."/>
            <person name="Jando M."/>
            <person name="Schneider S."/>
            <person name="Bruce D."/>
            <person name="Goodwin L."/>
            <person name="Pitluck S."/>
            <person name="Liolios K."/>
            <person name="Mikhailova N."/>
            <person name="Pati A."/>
            <person name="Ivanova N."/>
            <person name="Mavromatis K."/>
            <person name="Chen A."/>
            <person name="Palaniappan K."/>
            <person name="Chertkov O."/>
            <person name="Land M."/>
            <person name="Hauser L."/>
            <person name="Chang Y.J."/>
            <person name="Jeffries C.D."/>
            <person name="Brettin T."/>
            <person name="Detter J.C."/>
            <person name="Han C."/>
            <person name="Rohde M."/>
            <person name="Goker M."/>
            <person name="Bristow J."/>
            <person name="Eisen J.A."/>
            <person name="Markowitz V."/>
            <person name="Hugenholtz P."/>
            <person name="Kyrpides N.C."/>
            <person name="Klenk H.P."/>
        </authorList>
    </citation>
    <scope>NUCLEOTIDE SEQUENCE [LARGE SCALE GENOMIC DNA]</scope>
    <source>
        <strain evidence="3">ATCC BAA-972 / CDC 1076 / CIP 108378 / DSM 44985 / JCM 13578</strain>
    </source>
</reference>
<protein>
    <recommendedName>
        <fullName evidence="4">Lipoprotein</fullName>
    </recommendedName>
</protein>
<feature type="chain" id="PRO_5038937126" description="Lipoprotein" evidence="1">
    <location>
        <begin position="23"/>
        <end position="165"/>
    </location>
</feature>
<dbReference type="EMBL" id="CP001958">
    <property type="protein sequence ID" value="ADG98708.1"/>
    <property type="molecule type" value="Genomic_DNA"/>
</dbReference>